<gene>
    <name evidence="1" type="ORF">Poly59_39010</name>
</gene>
<proteinExistence type="predicted"/>
<protein>
    <submittedName>
        <fullName evidence="1">Uncharacterized protein</fullName>
    </submittedName>
</protein>
<sequence length="101" mass="10865">MKTCSLWICRAGSGLVLDPAYALDPIHCRQNLAVAIFRSANWLTNLTLLPLNTAVQTTTFATTLSICRNSGGGDFRKSICLDRSAQAAIEESSSITKSLMA</sequence>
<evidence type="ECO:0000313" key="2">
    <source>
        <dbReference type="Proteomes" id="UP000317977"/>
    </source>
</evidence>
<dbReference type="EMBL" id="SJPX01000004">
    <property type="protein sequence ID" value="TWU49287.1"/>
    <property type="molecule type" value="Genomic_DNA"/>
</dbReference>
<dbReference type="Proteomes" id="UP000317977">
    <property type="component" value="Unassembled WGS sequence"/>
</dbReference>
<name>A0A5C6EMC2_9BACT</name>
<accession>A0A5C6EMC2</accession>
<comment type="caution">
    <text evidence="1">The sequence shown here is derived from an EMBL/GenBank/DDBJ whole genome shotgun (WGS) entry which is preliminary data.</text>
</comment>
<organism evidence="1 2">
    <name type="scientific">Rubripirellula reticaptiva</name>
    <dbReference type="NCBI Taxonomy" id="2528013"/>
    <lineage>
        <taxon>Bacteria</taxon>
        <taxon>Pseudomonadati</taxon>
        <taxon>Planctomycetota</taxon>
        <taxon>Planctomycetia</taxon>
        <taxon>Pirellulales</taxon>
        <taxon>Pirellulaceae</taxon>
        <taxon>Rubripirellula</taxon>
    </lineage>
</organism>
<dbReference type="AlphaFoldDB" id="A0A5C6EMC2"/>
<reference evidence="1 2" key="1">
    <citation type="submission" date="2019-02" db="EMBL/GenBank/DDBJ databases">
        <title>Deep-cultivation of Planctomycetes and their phenomic and genomic characterization uncovers novel biology.</title>
        <authorList>
            <person name="Wiegand S."/>
            <person name="Jogler M."/>
            <person name="Boedeker C."/>
            <person name="Pinto D."/>
            <person name="Vollmers J."/>
            <person name="Rivas-Marin E."/>
            <person name="Kohn T."/>
            <person name="Peeters S.H."/>
            <person name="Heuer A."/>
            <person name="Rast P."/>
            <person name="Oberbeckmann S."/>
            <person name="Bunk B."/>
            <person name="Jeske O."/>
            <person name="Meyerdierks A."/>
            <person name="Storesund J.E."/>
            <person name="Kallscheuer N."/>
            <person name="Luecker S."/>
            <person name="Lage O.M."/>
            <person name="Pohl T."/>
            <person name="Merkel B.J."/>
            <person name="Hornburger P."/>
            <person name="Mueller R.-W."/>
            <person name="Bruemmer F."/>
            <person name="Labrenz M."/>
            <person name="Spormann A.M."/>
            <person name="Op Den Camp H."/>
            <person name="Overmann J."/>
            <person name="Amann R."/>
            <person name="Jetten M.S.M."/>
            <person name="Mascher T."/>
            <person name="Medema M.H."/>
            <person name="Devos D.P."/>
            <person name="Kaster A.-K."/>
            <person name="Ovreas L."/>
            <person name="Rohde M."/>
            <person name="Galperin M.Y."/>
            <person name="Jogler C."/>
        </authorList>
    </citation>
    <scope>NUCLEOTIDE SEQUENCE [LARGE SCALE GENOMIC DNA]</scope>
    <source>
        <strain evidence="1 2">Poly59</strain>
    </source>
</reference>
<evidence type="ECO:0000313" key="1">
    <source>
        <dbReference type="EMBL" id="TWU49287.1"/>
    </source>
</evidence>
<keyword evidence="2" id="KW-1185">Reference proteome</keyword>